<evidence type="ECO:0000313" key="1">
    <source>
        <dbReference type="EMBL" id="KAJ7513894.1"/>
    </source>
</evidence>
<protein>
    <submittedName>
        <fullName evidence="1">Uncharacterized protein</fullName>
    </submittedName>
</protein>
<evidence type="ECO:0000313" key="2">
    <source>
        <dbReference type="Proteomes" id="UP001162992"/>
    </source>
</evidence>
<gene>
    <name evidence="1" type="ORF">O6H91_23G018700</name>
</gene>
<organism evidence="1 2">
    <name type="scientific">Diphasiastrum complanatum</name>
    <name type="common">Issler's clubmoss</name>
    <name type="synonym">Lycopodium complanatum</name>
    <dbReference type="NCBI Taxonomy" id="34168"/>
    <lineage>
        <taxon>Eukaryota</taxon>
        <taxon>Viridiplantae</taxon>
        <taxon>Streptophyta</taxon>
        <taxon>Embryophyta</taxon>
        <taxon>Tracheophyta</taxon>
        <taxon>Lycopodiopsida</taxon>
        <taxon>Lycopodiales</taxon>
        <taxon>Lycopodiaceae</taxon>
        <taxon>Lycopodioideae</taxon>
        <taxon>Diphasiastrum</taxon>
    </lineage>
</organism>
<sequence>MSDTRIKLFAPADLIPGLPDDVVLNCILPRLSWTSFPSLLGVSKSWNAVFTSRRIANIRRVSPGFQESLLAVIHKSRSRPCDELPDEICRCPWIMDINLAVSIYDPVLCVWEELPPIPSIPHGAPMFARCVCVDGELFVLGGCNPENWEPVQDVYRMDLASGLRKWEKCAGMNTARANFACTCYAGKIFVAGGHGRDSLVLATAELYDVQTDKWSPLPDLNIPRSECLGAVLNNQVHIVGGYTSTLVDDFPVQVEPVLDPHSTYCISSMEALDKHCTQWASTTSTGIPLQSFTVASGQLCPLTDGAMHKFNSVTTGKTGTDGMLISHFENEEDDDGTYLALAAVSVNQDIYAITRDSRSCYGSGFSFCKGTKAKSCAQGTGEVTWQSIECPFEIVELAPSCCSVSL</sequence>
<dbReference type="Proteomes" id="UP001162992">
    <property type="component" value="Chromosome 23"/>
</dbReference>
<keyword evidence="2" id="KW-1185">Reference proteome</keyword>
<dbReference type="EMBL" id="CM055114">
    <property type="protein sequence ID" value="KAJ7513894.1"/>
    <property type="molecule type" value="Genomic_DNA"/>
</dbReference>
<comment type="caution">
    <text evidence="1">The sequence shown here is derived from an EMBL/GenBank/DDBJ whole genome shotgun (WGS) entry which is preliminary data.</text>
</comment>
<accession>A0ACC2AAJ7</accession>
<name>A0ACC2AAJ7_DIPCM</name>
<proteinExistence type="predicted"/>
<reference evidence="2" key="1">
    <citation type="journal article" date="2024" name="Proc. Natl. Acad. Sci. U.S.A.">
        <title>Extraordinary preservation of gene collinearity over three hundred million years revealed in homosporous lycophytes.</title>
        <authorList>
            <person name="Li C."/>
            <person name="Wickell D."/>
            <person name="Kuo L.Y."/>
            <person name="Chen X."/>
            <person name="Nie B."/>
            <person name="Liao X."/>
            <person name="Peng D."/>
            <person name="Ji J."/>
            <person name="Jenkins J."/>
            <person name="Williams M."/>
            <person name="Shu S."/>
            <person name="Plott C."/>
            <person name="Barry K."/>
            <person name="Rajasekar S."/>
            <person name="Grimwood J."/>
            <person name="Han X."/>
            <person name="Sun S."/>
            <person name="Hou Z."/>
            <person name="He W."/>
            <person name="Dai G."/>
            <person name="Sun C."/>
            <person name="Schmutz J."/>
            <person name="Leebens-Mack J.H."/>
            <person name="Li F.W."/>
            <person name="Wang L."/>
        </authorList>
    </citation>
    <scope>NUCLEOTIDE SEQUENCE [LARGE SCALE GENOMIC DNA]</scope>
    <source>
        <strain evidence="2">cv. PW_Plant_1</strain>
    </source>
</reference>